<feature type="chain" id="PRO_5011518734" description="Lipoprotein" evidence="1">
    <location>
        <begin position="27"/>
        <end position="337"/>
    </location>
</feature>
<proteinExistence type="predicted"/>
<keyword evidence="3" id="KW-1185">Reference proteome</keyword>
<sequence length="337" mass="39337">MILTKTYSYKLFVFFLSLFVFSSCVAQNQIKPEPQVQIKEVEKIVRIPDKAYTAKTVEAYERAGNDWGARLRSQNFKPKQIDNDFVEFLISGKRPDSDPKGDWRTSNYYFTVHLSLKKAFQEGFRKGFQDREADLVLGPHIEVAAGRIGKRNSEFFADDVSKYVQDQINYQYRFKKALDNSVAIFKELIAEGSPADRDKFKESFLSYYTAEVEEYLKRSNFYTSDKTSYINLDFNKGQIGEYEGKLYISKFGILTALEMWDLLYKKSLYMVGLEMGQTLSHNLITRSELLEWLRRTRTALRNNNIEQEIAIIRKGFVEEYGRNGKSVFNSMVREISR</sequence>
<keyword evidence="1" id="KW-0732">Signal</keyword>
<dbReference type="AlphaFoldDB" id="A0A1H2KHX0"/>
<protein>
    <recommendedName>
        <fullName evidence="4">Lipoprotein</fullName>
    </recommendedName>
</protein>
<gene>
    <name evidence="2" type="ORF">SAMN04487931_1501</name>
</gene>
<organism evidence="2 3">
    <name type="scientific">Desulfobacula phenolica</name>
    <dbReference type="NCBI Taxonomy" id="90732"/>
    <lineage>
        <taxon>Bacteria</taxon>
        <taxon>Pseudomonadati</taxon>
        <taxon>Thermodesulfobacteriota</taxon>
        <taxon>Desulfobacteria</taxon>
        <taxon>Desulfobacterales</taxon>
        <taxon>Desulfobacteraceae</taxon>
        <taxon>Desulfobacula</taxon>
    </lineage>
</organism>
<evidence type="ECO:0000313" key="3">
    <source>
        <dbReference type="Proteomes" id="UP000199608"/>
    </source>
</evidence>
<evidence type="ECO:0000313" key="2">
    <source>
        <dbReference type="EMBL" id="SDU67991.1"/>
    </source>
</evidence>
<reference evidence="3" key="1">
    <citation type="submission" date="2016-10" db="EMBL/GenBank/DDBJ databases">
        <authorList>
            <person name="Varghese N."/>
            <person name="Submissions S."/>
        </authorList>
    </citation>
    <scope>NUCLEOTIDE SEQUENCE [LARGE SCALE GENOMIC DNA]</scope>
    <source>
        <strain evidence="3">DSM 3384</strain>
    </source>
</reference>
<dbReference type="Proteomes" id="UP000199608">
    <property type="component" value="Unassembled WGS sequence"/>
</dbReference>
<dbReference type="EMBL" id="FNLL01000050">
    <property type="protein sequence ID" value="SDU67991.1"/>
    <property type="molecule type" value="Genomic_DNA"/>
</dbReference>
<evidence type="ECO:0008006" key="4">
    <source>
        <dbReference type="Google" id="ProtNLM"/>
    </source>
</evidence>
<feature type="signal peptide" evidence="1">
    <location>
        <begin position="1"/>
        <end position="26"/>
    </location>
</feature>
<dbReference type="PROSITE" id="PS51257">
    <property type="entry name" value="PROKAR_LIPOPROTEIN"/>
    <property type="match status" value="1"/>
</dbReference>
<dbReference type="RefSeq" id="WP_092238855.1">
    <property type="nucleotide sequence ID" value="NZ_FNLL01000050.1"/>
</dbReference>
<name>A0A1H2KHX0_9BACT</name>
<accession>A0A1H2KHX0</accession>
<evidence type="ECO:0000256" key="1">
    <source>
        <dbReference type="SAM" id="SignalP"/>
    </source>
</evidence>